<keyword evidence="2" id="KW-1185">Reference proteome</keyword>
<evidence type="ECO:0000313" key="1">
    <source>
        <dbReference type="EMBL" id="VDO32935.1"/>
    </source>
</evidence>
<gene>
    <name evidence="1" type="ORF">BTMF_LOCUS9725</name>
</gene>
<dbReference type="EMBL" id="UZAG01017118">
    <property type="protein sequence ID" value="VDO32935.1"/>
    <property type="molecule type" value="Genomic_DNA"/>
</dbReference>
<name>A0A0R3QVD9_9BILA</name>
<protein>
    <submittedName>
        <fullName evidence="1 3">Uncharacterized protein</fullName>
    </submittedName>
</protein>
<proteinExistence type="predicted"/>
<dbReference type="Proteomes" id="UP000280834">
    <property type="component" value="Unassembled WGS sequence"/>
</dbReference>
<evidence type="ECO:0000313" key="3">
    <source>
        <dbReference type="WBParaSite" id="BTMF_0001169101-mRNA-1"/>
    </source>
</evidence>
<reference evidence="3" key="1">
    <citation type="submission" date="2017-02" db="UniProtKB">
        <authorList>
            <consortium name="WormBaseParasite"/>
        </authorList>
    </citation>
    <scope>IDENTIFICATION</scope>
</reference>
<reference evidence="1 2" key="2">
    <citation type="submission" date="2018-11" db="EMBL/GenBank/DDBJ databases">
        <authorList>
            <consortium name="Pathogen Informatics"/>
        </authorList>
    </citation>
    <scope>NUCLEOTIDE SEQUENCE [LARGE SCALE GENOMIC DNA]</scope>
</reference>
<evidence type="ECO:0000313" key="2">
    <source>
        <dbReference type="Proteomes" id="UP000280834"/>
    </source>
</evidence>
<accession>A0A0R3QVD9</accession>
<dbReference type="AlphaFoldDB" id="A0A0R3QVD9"/>
<dbReference type="WBParaSite" id="BTMF_0001169101-mRNA-1">
    <property type="protein sequence ID" value="BTMF_0001169101-mRNA-1"/>
    <property type="gene ID" value="BTMF_0001169101"/>
</dbReference>
<sequence length="57" mass="6543">MESVSFVMLQSVLQPSKIRQTSLSVKLNEEKYDIFSVPSVLYGLRSAYIHEHSDLQI</sequence>
<organism evidence="3">
    <name type="scientific">Brugia timori</name>
    <dbReference type="NCBI Taxonomy" id="42155"/>
    <lineage>
        <taxon>Eukaryota</taxon>
        <taxon>Metazoa</taxon>
        <taxon>Ecdysozoa</taxon>
        <taxon>Nematoda</taxon>
        <taxon>Chromadorea</taxon>
        <taxon>Rhabditida</taxon>
        <taxon>Spirurina</taxon>
        <taxon>Spiruromorpha</taxon>
        <taxon>Filarioidea</taxon>
        <taxon>Onchocercidae</taxon>
        <taxon>Brugia</taxon>
    </lineage>
</organism>